<keyword evidence="2 5" id="KW-0812">Transmembrane</keyword>
<evidence type="ECO:0000256" key="1">
    <source>
        <dbReference type="ARBA" id="ARBA00004141"/>
    </source>
</evidence>
<evidence type="ECO:0000313" key="7">
    <source>
        <dbReference type="Proteomes" id="UP001234178"/>
    </source>
</evidence>
<organism evidence="6 7">
    <name type="scientific">Daphnia magna</name>
    <dbReference type="NCBI Taxonomy" id="35525"/>
    <lineage>
        <taxon>Eukaryota</taxon>
        <taxon>Metazoa</taxon>
        <taxon>Ecdysozoa</taxon>
        <taxon>Arthropoda</taxon>
        <taxon>Crustacea</taxon>
        <taxon>Branchiopoda</taxon>
        <taxon>Diplostraca</taxon>
        <taxon>Cladocera</taxon>
        <taxon>Anomopoda</taxon>
        <taxon>Daphniidae</taxon>
        <taxon>Daphnia</taxon>
    </lineage>
</organism>
<evidence type="ECO:0000256" key="2">
    <source>
        <dbReference type="ARBA" id="ARBA00022692"/>
    </source>
</evidence>
<evidence type="ECO:0000256" key="4">
    <source>
        <dbReference type="ARBA" id="ARBA00023136"/>
    </source>
</evidence>
<keyword evidence="4 5" id="KW-0472">Membrane</keyword>
<keyword evidence="3 5" id="KW-1133">Transmembrane helix</keyword>
<dbReference type="EMBL" id="JAOYFB010000040">
    <property type="protein sequence ID" value="KAK4037116.1"/>
    <property type="molecule type" value="Genomic_DNA"/>
</dbReference>
<evidence type="ECO:0000256" key="3">
    <source>
        <dbReference type="ARBA" id="ARBA00022989"/>
    </source>
</evidence>
<dbReference type="SMART" id="SM01417">
    <property type="entry name" value="Solute_trans_a"/>
    <property type="match status" value="1"/>
</dbReference>
<dbReference type="Pfam" id="PF03619">
    <property type="entry name" value="Solute_trans_a"/>
    <property type="match status" value="1"/>
</dbReference>
<feature type="transmembrane region" description="Helical" evidence="5">
    <location>
        <begin position="34"/>
        <end position="59"/>
    </location>
</feature>
<accession>A0ABR0B606</accession>
<feature type="transmembrane region" description="Helical" evidence="5">
    <location>
        <begin position="202"/>
        <end position="223"/>
    </location>
</feature>
<comment type="subcellular location">
    <subcellularLocation>
        <location evidence="1">Membrane</location>
        <topology evidence="1">Multi-pass membrane protein</topology>
    </subcellularLocation>
</comment>
<sequence length="363" mass="41091">MQTKMDYSYNCSYFQYNNVTPPNIGQQIKALGKFAMGVGIAGGISTALLIVLFIINVFTNIKKSPARRRRLLCWITSMPMVVSILSLFIFLIPRASDICDTVKQVYLPFVLMHFVDLALLIQGGEEGVLNEVVEVHAPFSLCQPPCCFFGICVHDLTFTKIRLRIVKGLVYQAPVLQFVLIIIMNVLDHADFLEKKTSDKLFQFFALLNILAFMFGIWGFNILNAALSPMLRTKWKRYILRTKVLSAFVVILKMQNFILGILYFANVIPCIIPYISPSIMRKTIDAALSLLESLLFGIFFYLVYQVSDITEMKRPSKGDMLDTPSFERHLLAPPPAVIIKQPIRDVRNIPPVNVIDGISYSVC</sequence>
<protein>
    <submittedName>
        <fullName evidence="6">Uncharacterized protein</fullName>
    </submittedName>
</protein>
<feature type="transmembrane region" description="Helical" evidence="5">
    <location>
        <begin position="244"/>
        <end position="266"/>
    </location>
</feature>
<evidence type="ECO:0000256" key="5">
    <source>
        <dbReference type="SAM" id="Phobius"/>
    </source>
</evidence>
<feature type="transmembrane region" description="Helical" evidence="5">
    <location>
        <begin position="286"/>
        <end position="304"/>
    </location>
</feature>
<evidence type="ECO:0000313" key="6">
    <source>
        <dbReference type="EMBL" id="KAK4037116.1"/>
    </source>
</evidence>
<keyword evidence="7" id="KW-1185">Reference proteome</keyword>
<feature type="transmembrane region" description="Helical" evidence="5">
    <location>
        <begin position="71"/>
        <end position="92"/>
    </location>
</feature>
<proteinExistence type="predicted"/>
<comment type="caution">
    <text evidence="6">The sequence shown here is derived from an EMBL/GenBank/DDBJ whole genome shotgun (WGS) entry which is preliminary data.</text>
</comment>
<gene>
    <name evidence="6" type="ORF">OUZ56_029155</name>
</gene>
<reference evidence="6 7" key="1">
    <citation type="journal article" date="2023" name="Nucleic Acids Res.">
        <title>The hologenome of Daphnia magna reveals possible DNA methylation and microbiome-mediated evolution of the host genome.</title>
        <authorList>
            <person name="Chaturvedi A."/>
            <person name="Li X."/>
            <person name="Dhandapani V."/>
            <person name="Marshall H."/>
            <person name="Kissane S."/>
            <person name="Cuenca-Cambronero M."/>
            <person name="Asole G."/>
            <person name="Calvet F."/>
            <person name="Ruiz-Romero M."/>
            <person name="Marangio P."/>
            <person name="Guigo R."/>
            <person name="Rago D."/>
            <person name="Mirbahai L."/>
            <person name="Eastwood N."/>
            <person name="Colbourne J.K."/>
            <person name="Zhou J."/>
            <person name="Mallon E."/>
            <person name="Orsini L."/>
        </authorList>
    </citation>
    <scope>NUCLEOTIDE SEQUENCE [LARGE SCALE GENOMIC DNA]</scope>
    <source>
        <strain evidence="6">LRV0_1</strain>
    </source>
</reference>
<feature type="transmembrane region" description="Helical" evidence="5">
    <location>
        <begin position="169"/>
        <end position="187"/>
    </location>
</feature>
<name>A0ABR0B606_9CRUS</name>
<dbReference type="Proteomes" id="UP001234178">
    <property type="component" value="Unassembled WGS sequence"/>
</dbReference>
<dbReference type="PANTHER" id="PTHR23423">
    <property type="entry name" value="ORGANIC SOLUTE TRANSPORTER-RELATED"/>
    <property type="match status" value="1"/>
</dbReference>
<dbReference type="InterPro" id="IPR005178">
    <property type="entry name" value="Ostalpha/TMEM184C"/>
</dbReference>